<dbReference type="EMBL" id="CP002349">
    <property type="protein sequence ID" value="ADR22282.1"/>
    <property type="molecule type" value="Genomic_DNA"/>
</dbReference>
<dbReference type="HOGENOM" id="CLU_1119128_0_0_10"/>
<reference evidence="2 3" key="1">
    <citation type="journal article" date="2011" name="Stand. Genomic Sci.">
        <title>Complete genome sequence of Marivirga tractuosa type strain (H-43).</title>
        <authorList>
            <person name="Pagani I."/>
            <person name="Chertkov O."/>
            <person name="Lapidus A."/>
            <person name="Lucas S."/>
            <person name="Del Rio T.G."/>
            <person name="Tice H."/>
            <person name="Copeland A."/>
            <person name="Cheng J.F."/>
            <person name="Nolan M."/>
            <person name="Saunders E."/>
            <person name="Pitluck S."/>
            <person name="Held B."/>
            <person name="Goodwin L."/>
            <person name="Liolios K."/>
            <person name="Ovchinikova G."/>
            <person name="Ivanova N."/>
            <person name="Mavromatis K."/>
            <person name="Pati A."/>
            <person name="Chen A."/>
            <person name="Palaniappan K."/>
            <person name="Land M."/>
            <person name="Hauser L."/>
            <person name="Jeffries C.D."/>
            <person name="Detter J.C."/>
            <person name="Han C."/>
            <person name="Tapia R."/>
            <person name="Ngatchou-Djao O.D."/>
            <person name="Rohde M."/>
            <person name="Goker M."/>
            <person name="Spring S."/>
            <person name="Sikorski J."/>
            <person name="Woyke T."/>
            <person name="Bristow J."/>
            <person name="Eisen J.A."/>
            <person name="Markowitz V."/>
            <person name="Hugenholtz P."/>
            <person name="Klenk H.P."/>
            <person name="Kyrpides N.C."/>
        </authorList>
    </citation>
    <scope>NUCLEOTIDE SEQUENCE [LARGE SCALE GENOMIC DNA]</scope>
    <source>
        <strain evidence="3">ATCC 23168 / DSM 4126 / NBRC 15989 / NCIMB 1408 / VKM B-1430 / H-43</strain>
    </source>
</reference>
<sequence length="248" mass="28208">MKSFFLPYLLLFFSVSISAQDLPSLVFSGGKNFVGKNVIQVEYGLNFERQIKSISKIDQQASQYGLVKYGALKTLDLSISYNYMREQTFVSDQMRRSNGLSNITAGFKKKIAPNYSLKTDLGFSKNELGKLLGSFQILGISEHSIDSFLAWENNIGLNWQNGKPQANLVYLSGLTFTIPYPLDLIFEFYGQYGELAWNNYTNIGVGYYFNADLMLEAYAGYGNTLNQQSSYFSINFYWRLVPSSYNKK</sequence>
<feature type="signal peptide" evidence="1">
    <location>
        <begin position="1"/>
        <end position="19"/>
    </location>
</feature>
<accession>E4TKX9</accession>
<protein>
    <recommendedName>
        <fullName evidence="4">Transporter</fullName>
    </recommendedName>
</protein>
<dbReference type="STRING" id="643867.Ftrac_2303"/>
<evidence type="ECO:0000313" key="3">
    <source>
        <dbReference type="Proteomes" id="UP000008720"/>
    </source>
</evidence>
<dbReference type="Proteomes" id="UP000008720">
    <property type="component" value="Chromosome"/>
</dbReference>
<dbReference type="OrthoDB" id="1421312at2"/>
<gene>
    <name evidence="2" type="ordered locus">Ftrac_2303</name>
</gene>
<evidence type="ECO:0000313" key="2">
    <source>
        <dbReference type="EMBL" id="ADR22282.1"/>
    </source>
</evidence>
<organism evidence="2 3">
    <name type="scientific">Marivirga tractuosa (strain ATCC 23168 / DSM 4126 / NBRC 15989 / NCIMB 1408 / VKM B-1430 / H-43)</name>
    <name type="common">Microscilla tractuosa</name>
    <name type="synonym">Flexibacter tractuosus</name>
    <dbReference type="NCBI Taxonomy" id="643867"/>
    <lineage>
        <taxon>Bacteria</taxon>
        <taxon>Pseudomonadati</taxon>
        <taxon>Bacteroidota</taxon>
        <taxon>Cytophagia</taxon>
        <taxon>Cytophagales</taxon>
        <taxon>Marivirgaceae</taxon>
        <taxon>Marivirga</taxon>
    </lineage>
</organism>
<dbReference type="RefSeq" id="WP_013454425.1">
    <property type="nucleotide sequence ID" value="NC_014759.1"/>
</dbReference>
<evidence type="ECO:0000256" key="1">
    <source>
        <dbReference type="SAM" id="SignalP"/>
    </source>
</evidence>
<dbReference type="KEGG" id="mtt:Ftrac_2303"/>
<keyword evidence="3" id="KW-1185">Reference proteome</keyword>
<name>E4TKX9_MARTH</name>
<evidence type="ECO:0008006" key="4">
    <source>
        <dbReference type="Google" id="ProtNLM"/>
    </source>
</evidence>
<feature type="chain" id="PRO_5003189593" description="Transporter" evidence="1">
    <location>
        <begin position="20"/>
        <end position="248"/>
    </location>
</feature>
<keyword evidence="1" id="KW-0732">Signal</keyword>
<proteinExistence type="predicted"/>
<dbReference type="AlphaFoldDB" id="E4TKX9"/>